<dbReference type="AlphaFoldDB" id="A0A285MXE1"/>
<gene>
    <name evidence="1" type="ORF">SAMN06265377_3693</name>
</gene>
<evidence type="ECO:0000313" key="2">
    <source>
        <dbReference type="Proteomes" id="UP000219048"/>
    </source>
</evidence>
<sequence>MDEKVLKIYDEVVAINLNFERKGKTVPYTSANGYMFSLINKEGELGIRLSKEATIEFDKVFGAKPFKSHGATMREYVLIPESLLADQETLGKYLQKGYEHVMSLPPK</sequence>
<organism evidence="1 2">
    <name type="scientific">Flagellimonas pacifica</name>
    <dbReference type="NCBI Taxonomy" id="1247520"/>
    <lineage>
        <taxon>Bacteria</taxon>
        <taxon>Pseudomonadati</taxon>
        <taxon>Bacteroidota</taxon>
        <taxon>Flavobacteriia</taxon>
        <taxon>Flavobacteriales</taxon>
        <taxon>Flavobacteriaceae</taxon>
        <taxon>Flagellimonas</taxon>
    </lineage>
</organism>
<proteinExistence type="predicted"/>
<accession>A0A285MXE1</accession>
<name>A0A285MXE1_9FLAO</name>
<dbReference type="SUPFAM" id="SSF159894">
    <property type="entry name" value="YgaC/TfoX-N like"/>
    <property type="match status" value="1"/>
</dbReference>
<dbReference type="EMBL" id="OBEH01000007">
    <property type="protein sequence ID" value="SNZ01844.1"/>
    <property type="molecule type" value="Genomic_DNA"/>
</dbReference>
<reference evidence="2" key="1">
    <citation type="submission" date="2017-09" db="EMBL/GenBank/DDBJ databases">
        <authorList>
            <person name="Varghese N."/>
            <person name="Submissions S."/>
        </authorList>
    </citation>
    <scope>NUCLEOTIDE SEQUENCE [LARGE SCALE GENOMIC DNA]</scope>
    <source>
        <strain evidence="2">DSM 25885</strain>
    </source>
</reference>
<dbReference type="Gene3D" id="3.30.1460.30">
    <property type="entry name" value="YgaC/TfoX-N like chaperone"/>
    <property type="match status" value="1"/>
</dbReference>
<evidence type="ECO:0000313" key="1">
    <source>
        <dbReference type="EMBL" id="SNZ01844.1"/>
    </source>
</evidence>
<protein>
    <submittedName>
        <fullName evidence="1">TfoX N-terminal domain-containing protein</fullName>
    </submittedName>
</protein>
<dbReference type="OrthoDB" id="129437at2"/>
<dbReference type="Proteomes" id="UP000219048">
    <property type="component" value="Unassembled WGS sequence"/>
</dbReference>
<dbReference type="RefSeq" id="WP_097047276.1">
    <property type="nucleotide sequence ID" value="NZ_OBEH01000007.1"/>
</dbReference>
<keyword evidence="2" id="KW-1185">Reference proteome</keyword>